<protein>
    <recommendedName>
        <fullName evidence="4">Surface antigen domain-containing protein</fullName>
    </recommendedName>
</protein>
<proteinExistence type="predicted"/>
<gene>
    <name evidence="2" type="ORF">NB231_03370</name>
</gene>
<feature type="chain" id="PRO_5002665332" description="Surface antigen domain-containing protein" evidence="1">
    <location>
        <begin position="17"/>
        <end position="113"/>
    </location>
</feature>
<keyword evidence="1" id="KW-0732">Signal</keyword>
<keyword evidence="3" id="KW-1185">Reference proteome</keyword>
<dbReference type="eggNOG" id="ENOG502ZE6T">
    <property type="taxonomic scope" value="Bacteria"/>
</dbReference>
<name>A4BRB5_9GAMM</name>
<dbReference type="EMBL" id="AAOF01000006">
    <property type="protein sequence ID" value="EAR21737.1"/>
    <property type="molecule type" value="Genomic_DNA"/>
</dbReference>
<comment type="caution">
    <text evidence="2">The sequence shown here is derived from an EMBL/GenBank/DDBJ whole genome shotgun (WGS) entry which is preliminary data.</text>
</comment>
<evidence type="ECO:0000313" key="3">
    <source>
        <dbReference type="Proteomes" id="UP000003374"/>
    </source>
</evidence>
<sequence>MTMIAALLAVSSATSAANLGFLRNTLIRDLSDSDWQQLVETTIDALENAPDGATREWRNADTGHFGSIRVVKTFEAHDLPCRKVTLTNHTTSQTGPNAFTLCKVEGQGWRLLE</sequence>
<dbReference type="AlphaFoldDB" id="A4BRB5"/>
<reference evidence="2 3" key="1">
    <citation type="submission" date="2006-02" db="EMBL/GenBank/DDBJ databases">
        <authorList>
            <person name="Waterbury J."/>
            <person name="Ferriera S."/>
            <person name="Johnson J."/>
            <person name="Kravitz S."/>
            <person name="Halpern A."/>
            <person name="Remington K."/>
            <person name="Beeson K."/>
            <person name="Tran B."/>
            <person name="Rogers Y.-H."/>
            <person name="Friedman R."/>
            <person name="Venter J.C."/>
        </authorList>
    </citation>
    <scope>NUCLEOTIDE SEQUENCE [LARGE SCALE GENOMIC DNA]</scope>
    <source>
        <strain evidence="2 3">Nb-231</strain>
    </source>
</reference>
<accession>A4BRB5</accession>
<dbReference type="HOGENOM" id="CLU_153183_0_0_6"/>
<evidence type="ECO:0000256" key="1">
    <source>
        <dbReference type="SAM" id="SignalP"/>
    </source>
</evidence>
<dbReference type="Proteomes" id="UP000003374">
    <property type="component" value="Unassembled WGS sequence"/>
</dbReference>
<evidence type="ECO:0008006" key="4">
    <source>
        <dbReference type="Google" id="ProtNLM"/>
    </source>
</evidence>
<evidence type="ECO:0000313" key="2">
    <source>
        <dbReference type="EMBL" id="EAR21737.1"/>
    </source>
</evidence>
<feature type="signal peptide" evidence="1">
    <location>
        <begin position="1"/>
        <end position="16"/>
    </location>
</feature>
<organism evidence="2 3">
    <name type="scientific">Nitrococcus mobilis Nb-231</name>
    <dbReference type="NCBI Taxonomy" id="314278"/>
    <lineage>
        <taxon>Bacteria</taxon>
        <taxon>Pseudomonadati</taxon>
        <taxon>Pseudomonadota</taxon>
        <taxon>Gammaproteobacteria</taxon>
        <taxon>Chromatiales</taxon>
        <taxon>Ectothiorhodospiraceae</taxon>
        <taxon>Nitrococcus</taxon>
    </lineage>
</organism>